<evidence type="ECO:0000313" key="2">
    <source>
        <dbReference type="Proteomes" id="UP001501468"/>
    </source>
</evidence>
<organism evidence="1 2">
    <name type="scientific">Terrabacter ginsenosidimutans</name>
    <dbReference type="NCBI Taxonomy" id="490575"/>
    <lineage>
        <taxon>Bacteria</taxon>
        <taxon>Bacillati</taxon>
        <taxon>Actinomycetota</taxon>
        <taxon>Actinomycetes</taxon>
        <taxon>Micrococcales</taxon>
        <taxon>Intrasporangiaceae</taxon>
        <taxon>Terrabacter</taxon>
    </lineage>
</organism>
<dbReference type="EMBL" id="BAABDC010000002">
    <property type="protein sequence ID" value="GAA3702780.1"/>
    <property type="molecule type" value="Genomic_DNA"/>
</dbReference>
<accession>A0ABP7DCX5</accession>
<dbReference type="RefSeq" id="WP_344944873.1">
    <property type="nucleotide sequence ID" value="NZ_BAABDC010000002.1"/>
</dbReference>
<evidence type="ECO:0000313" key="1">
    <source>
        <dbReference type="EMBL" id="GAA3702780.1"/>
    </source>
</evidence>
<reference evidence="2" key="1">
    <citation type="journal article" date="2019" name="Int. J. Syst. Evol. Microbiol.">
        <title>The Global Catalogue of Microorganisms (GCM) 10K type strain sequencing project: providing services to taxonomists for standard genome sequencing and annotation.</title>
        <authorList>
            <consortium name="The Broad Institute Genomics Platform"/>
            <consortium name="The Broad Institute Genome Sequencing Center for Infectious Disease"/>
            <person name="Wu L."/>
            <person name="Ma J."/>
        </authorList>
    </citation>
    <scope>NUCLEOTIDE SEQUENCE [LARGE SCALE GENOMIC DNA]</scope>
    <source>
        <strain evidence="2">JCM 17125</strain>
    </source>
</reference>
<name>A0ABP7DCX5_9MICO</name>
<gene>
    <name evidence="1" type="ORF">GCM10022399_19030</name>
</gene>
<sequence>MNGKVARVVDEVIARLLPELRSQVDDEHARYAATALPGGDDADVLDVLVQTAESRTMFALWHREGLPTSCDDPGFAAVATCTRAPDGSIVARFEEVRSDENEEPYELVRILVAFRSDGLVVTINRYAEPGPEAPAEPWAFETLLTVALAPAWLPSA</sequence>
<proteinExistence type="predicted"/>
<comment type="caution">
    <text evidence="1">The sequence shown here is derived from an EMBL/GenBank/DDBJ whole genome shotgun (WGS) entry which is preliminary data.</text>
</comment>
<dbReference type="Proteomes" id="UP001501468">
    <property type="component" value="Unassembled WGS sequence"/>
</dbReference>
<protein>
    <submittedName>
        <fullName evidence="1">Uncharacterized protein</fullName>
    </submittedName>
</protein>
<keyword evidence="2" id="KW-1185">Reference proteome</keyword>